<accession>A0ABS2MZP9</accession>
<name>A0ABS2MZP9_9BACI</name>
<proteinExistence type="inferred from homology"/>
<dbReference type="InterPro" id="IPR035906">
    <property type="entry name" value="MetI-like_sf"/>
</dbReference>
<feature type="transmembrane region" description="Helical" evidence="7">
    <location>
        <begin position="282"/>
        <end position="304"/>
    </location>
</feature>
<feature type="domain" description="ABC transmembrane type-1" evidence="8">
    <location>
        <begin position="89"/>
        <end position="305"/>
    </location>
</feature>
<gene>
    <name evidence="9" type="ORF">JOC48_001843</name>
</gene>
<keyword evidence="3" id="KW-1003">Cell membrane</keyword>
<evidence type="ECO:0000256" key="7">
    <source>
        <dbReference type="RuleBase" id="RU363032"/>
    </source>
</evidence>
<reference evidence="9 10" key="1">
    <citation type="submission" date="2021-01" db="EMBL/GenBank/DDBJ databases">
        <title>Genomic Encyclopedia of Type Strains, Phase IV (KMG-IV): sequencing the most valuable type-strain genomes for metagenomic binning, comparative biology and taxonomic classification.</title>
        <authorList>
            <person name="Goeker M."/>
        </authorList>
    </citation>
    <scope>NUCLEOTIDE SEQUENCE [LARGE SCALE GENOMIC DNA]</scope>
    <source>
        <strain evidence="9 10">DSM 23711</strain>
    </source>
</reference>
<dbReference type="CDD" id="cd06261">
    <property type="entry name" value="TM_PBP2"/>
    <property type="match status" value="1"/>
</dbReference>
<dbReference type="PROSITE" id="PS50928">
    <property type="entry name" value="ABC_TM1"/>
    <property type="match status" value="1"/>
</dbReference>
<dbReference type="InterPro" id="IPR051393">
    <property type="entry name" value="ABC_transporter_permease"/>
</dbReference>
<feature type="transmembrane region" description="Helical" evidence="7">
    <location>
        <begin position="224"/>
        <end position="246"/>
    </location>
</feature>
<evidence type="ECO:0000256" key="1">
    <source>
        <dbReference type="ARBA" id="ARBA00004651"/>
    </source>
</evidence>
<protein>
    <submittedName>
        <fullName evidence="9">Sn-glycerol 3-phosphate transport system permease protein</fullName>
    </submittedName>
</protein>
<evidence type="ECO:0000313" key="9">
    <source>
        <dbReference type="EMBL" id="MBM7571347.1"/>
    </source>
</evidence>
<keyword evidence="6 7" id="KW-0472">Membrane</keyword>
<dbReference type="PANTHER" id="PTHR30193:SF37">
    <property type="entry name" value="INNER MEMBRANE ABC TRANSPORTER PERMEASE PROTEIN YCJO"/>
    <property type="match status" value="1"/>
</dbReference>
<keyword evidence="5 7" id="KW-1133">Transmembrane helix</keyword>
<evidence type="ECO:0000256" key="2">
    <source>
        <dbReference type="ARBA" id="ARBA00022448"/>
    </source>
</evidence>
<dbReference type="EMBL" id="JAFBDR010000008">
    <property type="protein sequence ID" value="MBM7571347.1"/>
    <property type="molecule type" value="Genomic_DNA"/>
</dbReference>
<sequence length="316" mass="35347">MAKDQKVMQSIPVLSSSKTKMKHKPKHLRIDQIAGYGFIMPTVILLSMFVFYPFFQSIYLSFFMTDPLGNVVKFVGFQNYVELFTDKEFLNSLKITFLFTVFTVPTGIFIALILAVLTNNKSKGMRGFQFIFALPIAMSVGTSSIIWLLLFNPTAGVLNYLLNVVGVESIQWLTNPDWALLSISIMTIWMGLGLDFIILLAGLQAIPDDLYESAKIDGAGSLTIFTKITIPLLSPTIFFVLIISVINALQAFGQFNVLTGGGPMKSTNVFVFSLYQEAFVNFQFGLGSTRAFVLFVIIVLLTWIQFKVGEKKVHYQ</sequence>
<keyword evidence="4 7" id="KW-0812">Transmembrane</keyword>
<evidence type="ECO:0000256" key="6">
    <source>
        <dbReference type="ARBA" id="ARBA00023136"/>
    </source>
</evidence>
<feature type="transmembrane region" description="Helical" evidence="7">
    <location>
        <begin position="178"/>
        <end position="203"/>
    </location>
</feature>
<dbReference type="Proteomes" id="UP001296943">
    <property type="component" value="Unassembled WGS sequence"/>
</dbReference>
<evidence type="ECO:0000256" key="5">
    <source>
        <dbReference type="ARBA" id="ARBA00022989"/>
    </source>
</evidence>
<evidence type="ECO:0000259" key="8">
    <source>
        <dbReference type="PROSITE" id="PS50928"/>
    </source>
</evidence>
<evidence type="ECO:0000313" key="10">
    <source>
        <dbReference type="Proteomes" id="UP001296943"/>
    </source>
</evidence>
<feature type="transmembrane region" description="Helical" evidence="7">
    <location>
        <begin position="33"/>
        <end position="55"/>
    </location>
</feature>
<feature type="transmembrane region" description="Helical" evidence="7">
    <location>
        <begin position="130"/>
        <end position="150"/>
    </location>
</feature>
<evidence type="ECO:0000256" key="3">
    <source>
        <dbReference type="ARBA" id="ARBA00022475"/>
    </source>
</evidence>
<organism evidence="9 10">
    <name type="scientific">Aquibacillus albus</name>
    <dbReference type="NCBI Taxonomy" id="1168171"/>
    <lineage>
        <taxon>Bacteria</taxon>
        <taxon>Bacillati</taxon>
        <taxon>Bacillota</taxon>
        <taxon>Bacilli</taxon>
        <taxon>Bacillales</taxon>
        <taxon>Bacillaceae</taxon>
        <taxon>Aquibacillus</taxon>
    </lineage>
</organism>
<feature type="transmembrane region" description="Helical" evidence="7">
    <location>
        <begin position="95"/>
        <end position="118"/>
    </location>
</feature>
<dbReference type="Gene3D" id="1.10.3720.10">
    <property type="entry name" value="MetI-like"/>
    <property type="match status" value="1"/>
</dbReference>
<comment type="subcellular location">
    <subcellularLocation>
        <location evidence="1 7">Cell membrane</location>
        <topology evidence="1 7">Multi-pass membrane protein</topology>
    </subcellularLocation>
</comment>
<keyword evidence="10" id="KW-1185">Reference proteome</keyword>
<dbReference type="SUPFAM" id="SSF161098">
    <property type="entry name" value="MetI-like"/>
    <property type="match status" value="1"/>
</dbReference>
<comment type="similarity">
    <text evidence="7">Belongs to the binding-protein-dependent transport system permease family.</text>
</comment>
<evidence type="ECO:0000256" key="4">
    <source>
        <dbReference type="ARBA" id="ARBA00022692"/>
    </source>
</evidence>
<keyword evidence="2 7" id="KW-0813">Transport</keyword>
<dbReference type="Pfam" id="PF00528">
    <property type="entry name" value="BPD_transp_1"/>
    <property type="match status" value="1"/>
</dbReference>
<comment type="caution">
    <text evidence="9">The sequence shown here is derived from an EMBL/GenBank/DDBJ whole genome shotgun (WGS) entry which is preliminary data.</text>
</comment>
<dbReference type="PANTHER" id="PTHR30193">
    <property type="entry name" value="ABC TRANSPORTER PERMEASE PROTEIN"/>
    <property type="match status" value="1"/>
</dbReference>
<dbReference type="InterPro" id="IPR000515">
    <property type="entry name" value="MetI-like"/>
</dbReference>